<sequence length="195" mass="21798">MSNSLKALLGATAHTEEGDFPIIELFYRPEDRRLRYAAIDIGGWLDHREVLVSLDRFGALDGESWPVHLDREGLEAAPRWLDAPSEPSILPPIVVGPFGSTFSPLLMEAQLLESAEESQPQETSALDGRSRILDMDRASPWIGTDAFDDTGRLGEIADVMLSDELVFISVLLDDERELSLDRLRRRADQGHLLFD</sequence>
<dbReference type="RefSeq" id="WP_111535790.1">
    <property type="nucleotide sequence ID" value="NZ_QKZL01000002.1"/>
</dbReference>
<keyword evidence="2" id="KW-1185">Reference proteome</keyword>
<evidence type="ECO:0000313" key="2">
    <source>
        <dbReference type="Proteomes" id="UP000248916"/>
    </source>
</evidence>
<dbReference type="AlphaFoldDB" id="A0A2W7NLB3"/>
<protein>
    <recommendedName>
        <fullName evidence="3">PRC-barrel domain protein</fullName>
    </recommendedName>
</protein>
<dbReference type="EMBL" id="QKZL01000002">
    <property type="protein sequence ID" value="PZX18897.1"/>
    <property type="molecule type" value="Genomic_DNA"/>
</dbReference>
<evidence type="ECO:0000313" key="1">
    <source>
        <dbReference type="EMBL" id="PZX18897.1"/>
    </source>
</evidence>
<dbReference type="Proteomes" id="UP000248916">
    <property type="component" value="Unassembled WGS sequence"/>
</dbReference>
<name>A0A2W7NLB3_9RHOB</name>
<comment type="caution">
    <text evidence="1">The sequence shown here is derived from an EMBL/GenBank/DDBJ whole genome shotgun (WGS) entry which is preliminary data.</text>
</comment>
<reference evidence="1 2" key="1">
    <citation type="submission" date="2018-06" db="EMBL/GenBank/DDBJ databases">
        <title>Genomic Encyclopedia of Archaeal and Bacterial Type Strains, Phase II (KMG-II): from individual species to whole genera.</title>
        <authorList>
            <person name="Goeker M."/>
        </authorList>
    </citation>
    <scope>NUCLEOTIDE SEQUENCE [LARGE SCALE GENOMIC DNA]</scope>
    <source>
        <strain evidence="1 2">DSM 22009</strain>
    </source>
</reference>
<dbReference type="OrthoDB" id="7865530at2"/>
<organism evidence="1 2">
    <name type="scientific">Palleronia aestuarii</name>
    <dbReference type="NCBI Taxonomy" id="568105"/>
    <lineage>
        <taxon>Bacteria</taxon>
        <taxon>Pseudomonadati</taxon>
        <taxon>Pseudomonadota</taxon>
        <taxon>Alphaproteobacteria</taxon>
        <taxon>Rhodobacterales</taxon>
        <taxon>Roseobacteraceae</taxon>
        <taxon>Palleronia</taxon>
    </lineage>
</organism>
<gene>
    <name evidence="1" type="ORF">LX81_00590</name>
</gene>
<evidence type="ECO:0008006" key="3">
    <source>
        <dbReference type="Google" id="ProtNLM"/>
    </source>
</evidence>
<accession>A0A2W7NLB3</accession>
<proteinExistence type="predicted"/>